<dbReference type="SMART" id="SM00320">
    <property type="entry name" value="WD40"/>
    <property type="match status" value="5"/>
</dbReference>
<dbReference type="PANTHER" id="PTHR19924">
    <property type="entry name" value="UTP15 U3 SMALL NUCLEOLAR RNA-ASSOCIATED PROTEIN 15 FAMILY MEMBER"/>
    <property type="match status" value="1"/>
</dbReference>
<dbReference type="InterPro" id="IPR036322">
    <property type="entry name" value="WD40_repeat_dom_sf"/>
</dbReference>
<keyword evidence="5" id="KW-0539">Nucleus</keyword>
<dbReference type="GO" id="GO:0005730">
    <property type="term" value="C:nucleolus"/>
    <property type="evidence" value="ECO:0007669"/>
    <property type="project" value="UniProtKB-SubCell"/>
</dbReference>
<dbReference type="Proteomes" id="UP000240883">
    <property type="component" value="Unassembled WGS sequence"/>
</dbReference>
<feature type="repeat" description="WD" evidence="6">
    <location>
        <begin position="132"/>
        <end position="174"/>
    </location>
</feature>
<dbReference type="InterPro" id="IPR020472">
    <property type="entry name" value="WD40_PAC1"/>
</dbReference>
<dbReference type="PRINTS" id="PR00320">
    <property type="entry name" value="GPROTEINBRPT"/>
</dbReference>
<dbReference type="Pfam" id="PF09384">
    <property type="entry name" value="UTP15_C"/>
    <property type="match status" value="1"/>
</dbReference>
<dbReference type="Pfam" id="PF00400">
    <property type="entry name" value="WD40"/>
    <property type="match status" value="3"/>
</dbReference>
<keyword evidence="4" id="KW-0677">Repeat</keyword>
<dbReference type="InterPro" id="IPR019775">
    <property type="entry name" value="WD40_repeat_CS"/>
</dbReference>
<dbReference type="EMBL" id="KZ678134">
    <property type="protein sequence ID" value="PSN67751.1"/>
    <property type="molecule type" value="Genomic_DNA"/>
</dbReference>
<dbReference type="Gene3D" id="2.130.10.10">
    <property type="entry name" value="YVTN repeat-like/Quinoprotein amine dehydrogenase"/>
    <property type="match status" value="2"/>
</dbReference>
<evidence type="ECO:0000313" key="8">
    <source>
        <dbReference type="EMBL" id="PSN67751.1"/>
    </source>
</evidence>
<evidence type="ECO:0000256" key="6">
    <source>
        <dbReference type="PROSITE-ProRule" id="PRU00221"/>
    </source>
</evidence>
<dbReference type="OrthoDB" id="431715at2759"/>
<feature type="repeat" description="WD" evidence="6">
    <location>
        <begin position="259"/>
        <end position="291"/>
    </location>
</feature>
<organism evidence="8 9">
    <name type="scientific">Corynespora cassiicola Philippines</name>
    <dbReference type="NCBI Taxonomy" id="1448308"/>
    <lineage>
        <taxon>Eukaryota</taxon>
        <taxon>Fungi</taxon>
        <taxon>Dikarya</taxon>
        <taxon>Ascomycota</taxon>
        <taxon>Pezizomycotina</taxon>
        <taxon>Dothideomycetes</taxon>
        <taxon>Pleosporomycetidae</taxon>
        <taxon>Pleosporales</taxon>
        <taxon>Corynesporascaceae</taxon>
        <taxon>Corynespora</taxon>
    </lineage>
</organism>
<dbReference type="AlphaFoldDB" id="A0A2T2NQP4"/>
<evidence type="ECO:0000313" key="9">
    <source>
        <dbReference type="Proteomes" id="UP000240883"/>
    </source>
</evidence>
<dbReference type="GO" id="GO:0006364">
    <property type="term" value="P:rRNA processing"/>
    <property type="evidence" value="ECO:0007669"/>
    <property type="project" value="UniProtKB-KW"/>
</dbReference>
<feature type="repeat" description="WD" evidence="6">
    <location>
        <begin position="175"/>
        <end position="208"/>
    </location>
</feature>
<dbReference type="InterPro" id="IPR001680">
    <property type="entry name" value="WD40_rpt"/>
</dbReference>
<protein>
    <submittedName>
        <fullName evidence="8">U3 small nucleolar RNA-associated protein-like protein 15</fullName>
    </submittedName>
</protein>
<dbReference type="CDD" id="cd00200">
    <property type="entry name" value="WD40"/>
    <property type="match status" value="1"/>
</dbReference>
<keyword evidence="9" id="KW-1185">Reference proteome</keyword>
<keyword evidence="2" id="KW-0698">rRNA processing</keyword>
<comment type="subcellular location">
    <subcellularLocation>
        <location evidence="1">Nucleus</location>
        <location evidence="1">Nucleolus</location>
    </subcellularLocation>
</comment>
<evidence type="ECO:0000259" key="7">
    <source>
        <dbReference type="Pfam" id="PF09384"/>
    </source>
</evidence>
<accession>A0A2T2NQP4</accession>
<evidence type="ECO:0000256" key="2">
    <source>
        <dbReference type="ARBA" id="ARBA00022552"/>
    </source>
</evidence>
<dbReference type="GO" id="GO:0045943">
    <property type="term" value="P:positive regulation of transcription by RNA polymerase I"/>
    <property type="evidence" value="ECO:0007669"/>
    <property type="project" value="TreeGrafter"/>
</dbReference>
<evidence type="ECO:0000256" key="4">
    <source>
        <dbReference type="ARBA" id="ARBA00022737"/>
    </source>
</evidence>
<evidence type="ECO:0000256" key="1">
    <source>
        <dbReference type="ARBA" id="ARBA00004604"/>
    </source>
</evidence>
<evidence type="ECO:0000256" key="3">
    <source>
        <dbReference type="ARBA" id="ARBA00022574"/>
    </source>
</evidence>
<dbReference type="PROSITE" id="PS50294">
    <property type="entry name" value="WD_REPEATS_REGION"/>
    <property type="match status" value="3"/>
</dbReference>
<feature type="domain" description="U3 small nucleolar RNA-associated protein 15 C-terminal" evidence="7">
    <location>
        <begin position="383"/>
        <end position="532"/>
    </location>
</feature>
<dbReference type="PROSITE" id="PS50082">
    <property type="entry name" value="WD_REPEATS_2"/>
    <property type="match status" value="3"/>
</dbReference>
<keyword evidence="3 6" id="KW-0853">WD repeat</keyword>
<sequence length="557" mass="60749">MAAEVQLLQPVKLPKGPSTLTAEQKYWNSFASELRLDPSQHSSPITYISTPPPPPSNLTVSAQNLFAVTTGSRVQIFSSKTRKPVKTISRFGVDDIAHSGNIRRDGRVLVAGGDSGAIQAFDVNSRAILKTWREHKQPVWVTQWHPSELTSLMSCSDDRTVRLWDLPSDKSTLTFDGHQDYVRCGTFMPAQSGLVVSGSYDQTVRLWDSRVGGKAVMVFKHAAPVESVLPMPSGTAVLASSDNMISVLDVVAAKPIHMLKNHQKTVTSLTLAQNGERLISGALDGHVKVFETTGWNVVGGMKYPSPILSLSVISSGGEDKHIAVGMQSGLLSIKTRLSGEQKAAAREREKEMKALMEGRIDEYDKSKKRKRGRGWEKRLRGKDYTGEGADIVIDGNARGKINPQLPWGHALRWGQYAKALDLVLESKDGNAREQSIAVLTALRHRSALRAALSNRDEVTLQPILRWLIRHVPDFRITRLATDVALVVLDLYADQLGRSEEIDDLFDKLVARVRVTVEASQVAWSIGGMVDMLTASANANAVAQTGGAESAAVEAPAA</sequence>
<reference evidence="8 9" key="1">
    <citation type="journal article" date="2018" name="Front. Microbiol.">
        <title>Genome-Wide Analysis of Corynespora cassiicola Leaf Fall Disease Putative Effectors.</title>
        <authorList>
            <person name="Lopez D."/>
            <person name="Ribeiro S."/>
            <person name="Label P."/>
            <person name="Fumanal B."/>
            <person name="Venisse J.S."/>
            <person name="Kohler A."/>
            <person name="de Oliveira R.R."/>
            <person name="Labutti K."/>
            <person name="Lipzen A."/>
            <person name="Lail K."/>
            <person name="Bauer D."/>
            <person name="Ohm R.A."/>
            <person name="Barry K.W."/>
            <person name="Spatafora J."/>
            <person name="Grigoriev I.V."/>
            <person name="Martin F.M."/>
            <person name="Pujade-Renaud V."/>
        </authorList>
    </citation>
    <scope>NUCLEOTIDE SEQUENCE [LARGE SCALE GENOMIC DNA]</scope>
    <source>
        <strain evidence="8 9">Philippines</strain>
    </source>
</reference>
<dbReference type="InterPro" id="IPR015943">
    <property type="entry name" value="WD40/YVTN_repeat-like_dom_sf"/>
</dbReference>
<gene>
    <name evidence="8" type="ORF">BS50DRAFT_348165</name>
</gene>
<dbReference type="PROSITE" id="PS00678">
    <property type="entry name" value="WD_REPEATS_1"/>
    <property type="match status" value="1"/>
</dbReference>
<dbReference type="PANTHER" id="PTHR19924:SF26">
    <property type="entry name" value="U3 SMALL NUCLEOLAR RNA-ASSOCIATED PROTEIN 15 HOMOLOG"/>
    <property type="match status" value="1"/>
</dbReference>
<dbReference type="SUPFAM" id="SSF50978">
    <property type="entry name" value="WD40 repeat-like"/>
    <property type="match status" value="1"/>
</dbReference>
<dbReference type="InterPro" id="IPR018983">
    <property type="entry name" value="U3_snoRNA-assocProt_15_C"/>
</dbReference>
<name>A0A2T2NQP4_CORCC</name>
<dbReference type="STRING" id="1448308.A0A2T2NQP4"/>
<proteinExistence type="predicted"/>
<evidence type="ECO:0000256" key="5">
    <source>
        <dbReference type="ARBA" id="ARBA00023242"/>
    </source>
</evidence>